<organism evidence="2 3">
    <name type="scientific">Nocardia aurantia</name>
    <dbReference type="NCBI Taxonomy" id="2585199"/>
    <lineage>
        <taxon>Bacteria</taxon>
        <taxon>Bacillati</taxon>
        <taxon>Actinomycetota</taxon>
        <taxon>Actinomycetes</taxon>
        <taxon>Mycobacteriales</taxon>
        <taxon>Nocardiaceae</taxon>
        <taxon>Nocardia</taxon>
    </lineage>
</organism>
<protein>
    <submittedName>
        <fullName evidence="2">Uncharacterized protein</fullName>
    </submittedName>
</protein>
<evidence type="ECO:0000313" key="3">
    <source>
        <dbReference type="Proteomes" id="UP000431401"/>
    </source>
</evidence>
<sequence length="170" mass="19114">MAGEEGSPPRPLSDLIAEAREGRLTVDFDSDMRVNAEEFVYIERDCQAFKDSIRGLQQTAINIRNQKKWGLGEDQSILTSAQTIVHRFRSKAAIVDPGKDSANNTFDILEQHYQIVDALQELHRVIAQRYIEADQVFADRYHELMANTPPSSIGNAALQGPMQAGEGKWR</sequence>
<name>A0A7K0DRQ7_9NOCA</name>
<evidence type="ECO:0000256" key="1">
    <source>
        <dbReference type="SAM" id="MobiDB-lite"/>
    </source>
</evidence>
<dbReference type="RefSeq" id="WP_153344292.1">
    <property type="nucleotide sequence ID" value="NZ_WEGI01000008.1"/>
</dbReference>
<dbReference type="OrthoDB" id="4549006at2"/>
<reference evidence="2 3" key="1">
    <citation type="submission" date="2019-10" db="EMBL/GenBank/DDBJ databases">
        <title>Nocardia macrotermitis sp. nov. and Nocardia aurantia sp. nov., isolated from the gut of fungus growing-termite Macrotermes natalensis.</title>
        <authorList>
            <person name="Benndorf R."/>
            <person name="Schwitalla J."/>
            <person name="Martin K."/>
            <person name="De Beer W."/>
            <person name="Kaster A.-K."/>
            <person name="Vollmers J."/>
            <person name="Poulsen M."/>
            <person name="Beemelmanns C."/>
        </authorList>
    </citation>
    <scope>NUCLEOTIDE SEQUENCE [LARGE SCALE GENOMIC DNA]</scope>
    <source>
        <strain evidence="2 3">RB56</strain>
    </source>
</reference>
<proteinExistence type="predicted"/>
<keyword evidence="3" id="KW-1185">Reference proteome</keyword>
<dbReference type="AlphaFoldDB" id="A0A7K0DRQ7"/>
<dbReference type="Proteomes" id="UP000431401">
    <property type="component" value="Unassembled WGS sequence"/>
</dbReference>
<dbReference type="EMBL" id="WEGI01000008">
    <property type="protein sequence ID" value="MQY28406.1"/>
    <property type="molecule type" value="Genomic_DNA"/>
</dbReference>
<evidence type="ECO:0000313" key="2">
    <source>
        <dbReference type="EMBL" id="MQY28406.1"/>
    </source>
</evidence>
<accession>A0A7K0DRQ7</accession>
<comment type="caution">
    <text evidence="2">The sequence shown here is derived from an EMBL/GenBank/DDBJ whole genome shotgun (WGS) entry which is preliminary data.</text>
</comment>
<feature type="region of interest" description="Disordered" evidence="1">
    <location>
        <begin position="151"/>
        <end position="170"/>
    </location>
</feature>
<gene>
    <name evidence="2" type="ORF">NRB56_39900</name>
</gene>